<accession>A0AAV1RNV7</accession>
<dbReference type="EMBL" id="CAWUPB010001116">
    <property type="protein sequence ID" value="CAK7338359.1"/>
    <property type="molecule type" value="Genomic_DNA"/>
</dbReference>
<dbReference type="AlphaFoldDB" id="A0AAV1RNV7"/>
<keyword evidence="2" id="KW-1185">Reference proteome</keyword>
<sequence length="54" mass="5865">MGSLAMRERRETASILPTDSPKSCALIKTGKNCHSHATVVNLKEQGNKKNGLIE</sequence>
<reference evidence="1 2" key="1">
    <citation type="submission" date="2024-01" db="EMBL/GenBank/DDBJ databases">
        <authorList>
            <person name="Waweru B."/>
        </authorList>
    </citation>
    <scope>NUCLEOTIDE SEQUENCE [LARGE SCALE GENOMIC DNA]</scope>
</reference>
<name>A0AAV1RNV7_9ROSI</name>
<gene>
    <name evidence="1" type="ORF">DCAF_LOCUS13405</name>
</gene>
<protein>
    <submittedName>
        <fullName evidence="1">Uncharacterized protein</fullName>
    </submittedName>
</protein>
<proteinExistence type="predicted"/>
<comment type="caution">
    <text evidence="1">The sequence shown here is derived from an EMBL/GenBank/DDBJ whole genome shotgun (WGS) entry which is preliminary data.</text>
</comment>
<evidence type="ECO:0000313" key="2">
    <source>
        <dbReference type="Proteomes" id="UP001314170"/>
    </source>
</evidence>
<organism evidence="1 2">
    <name type="scientific">Dovyalis caffra</name>
    <dbReference type="NCBI Taxonomy" id="77055"/>
    <lineage>
        <taxon>Eukaryota</taxon>
        <taxon>Viridiplantae</taxon>
        <taxon>Streptophyta</taxon>
        <taxon>Embryophyta</taxon>
        <taxon>Tracheophyta</taxon>
        <taxon>Spermatophyta</taxon>
        <taxon>Magnoliopsida</taxon>
        <taxon>eudicotyledons</taxon>
        <taxon>Gunneridae</taxon>
        <taxon>Pentapetalae</taxon>
        <taxon>rosids</taxon>
        <taxon>fabids</taxon>
        <taxon>Malpighiales</taxon>
        <taxon>Salicaceae</taxon>
        <taxon>Flacourtieae</taxon>
        <taxon>Dovyalis</taxon>
    </lineage>
</organism>
<evidence type="ECO:0000313" key="1">
    <source>
        <dbReference type="EMBL" id="CAK7338359.1"/>
    </source>
</evidence>
<dbReference type="Proteomes" id="UP001314170">
    <property type="component" value="Unassembled WGS sequence"/>
</dbReference>